<feature type="region of interest" description="Disordered" evidence="1">
    <location>
        <begin position="1"/>
        <end position="24"/>
    </location>
</feature>
<dbReference type="Gene3D" id="2.40.50.100">
    <property type="match status" value="1"/>
</dbReference>
<keyword evidence="2" id="KW-0812">Transmembrane</keyword>
<evidence type="ECO:0000256" key="1">
    <source>
        <dbReference type="SAM" id="MobiDB-lite"/>
    </source>
</evidence>
<keyword evidence="5" id="KW-1185">Reference proteome</keyword>
<comment type="caution">
    <text evidence="4">The sequence shown here is derived from an EMBL/GenBank/DDBJ whole genome shotgun (WGS) entry which is preliminary data.</text>
</comment>
<dbReference type="Pfam" id="PF00364">
    <property type="entry name" value="Biotin_lipoyl"/>
    <property type="match status" value="1"/>
</dbReference>
<dbReference type="EMBL" id="BTTX01000002">
    <property type="protein sequence ID" value="GMU05685.1"/>
    <property type="molecule type" value="Genomic_DNA"/>
</dbReference>
<dbReference type="InterPro" id="IPR011053">
    <property type="entry name" value="Single_hybrid_motif"/>
</dbReference>
<gene>
    <name evidence="4" type="ORF">ASNO1_19380</name>
</gene>
<feature type="compositionally biased region" description="Basic and acidic residues" evidence="1">
    <location>
        <begin position="1"/>
        <end position="10"/>
    </location>
</feature>
<dbReference type="InterPro" id="IPR000089">
    <property type="entry name" value="Biotin_lipoyl"/>
</dbReference>
<dbReference type="SUPFAM" id="SSF51230">
    <property type="entry name" value="Single hybrid motif"/>
    <property type="match status" value="1"/>
</dbReference>
<proteinExistence type="predicted"/>
<evidence type="ECO:0000256" key="2">
    <source>
        <dbReference type="SAM" id="Phobius"/>
    </source>
</evidence>
<dbReference type="Proteomes" id="UP001342631">
    <property type="component" value="Unassembled WGS sequence"/>
</dbReference>
<feature type="domain" description="Lipoyl-binding" evidence="3">
    <location>
        <begin position="71"/>
        <end position="137"/>
    </location>
</feature>
<dbReference type="CDD" id="cd06850">
    <property type="entry name" value="biotinyl_domain"/>
    <property type="match status" value="1"/>
</dbReference>
<feature type="compositionally biased region" description="Pro residues" evidence="1">
    <location>
        <begin position="12"/>
        <end position="23"/>
    </location>
</feature>
<sequence>MDHPRWRMDPRPASPPTPVPPAPKVASRFSRRAWAWSAVGAVVTLGMLAGMVRVERSARGSVLLEQGEWVDVPAPAAGRVVSVDVGLSETVQAGQVVARLETAAGSSEVVAPLSAMVGRVTVTKGARVEAGQPVAALVDPDALPSLHVVFPGEYRPELAPGMTLEYQLAGMPVPFEAVIEKVEGPEASLQYAKAQLPGSDAFGQGAVLVHAHVPSRNYERDGKQRIYKDGMKGRAWVKLGTQRLIVAWFPGLRDALP</sequence>
<evidence type="ECO:0000313" key="4">
    <source>
        <dbReference type="EMBL" id="GMU05685.1"/>
    </source>
</evidence>
<organism evidence="4 5">
    <name type="scientific">Corallococcus caeni</name>
    <dbReference type="NCBI Taxonomy" id="3082388"/>
    <lineage>
        <taxon>Bacteria</taxon>
        <taxon>Pseudomonadati</taxon>
        <taxon>Myxococcota</taxon>
        <taxon>Myxococcia</taxon>
        <taxon>Myxococcales</taxon>
        <taxon>Cystobacterineae</taxon>
        <taxon>Myxococcaceae</taxon>
        <taxon>Corallococcus</taxon>
    </lineage>
</organism>
<evidence type="ECO:0000313" key="5">
    <source>
        <dbReference type="Proteomes" id="UP001342631"/>
    </source>
</evidence>
<accession>A0ABQ6QNT8</accession>
<name>A0ABQ6QNT8_9BACT</name>
<evidence type="ECO:0000259" key="3">
    <source>
        <dbReference type="Pfam" id="PF00364"/>
    </source>
</evidence>
<feature type="transmembrane region" description="Helical" evidence="2">
    <location>
        <begin position="33"/>
        <end position="52"/>
    </location>
</feature>
<protein>
    <recommendedName>
        <fullName evidence="3">Lipoyl-binding domain-containing protein</fullName>
    </recommendedName>
</protein>
<reference evidence="4 5" key="1">
    <citation type="journal article" date="2024" name="Arch. Microbiol.">
        <title>Corallococcus caeni sp. nov., a novel myxobacterium isolated from activated sludge.</title>
        <authorList>
            <person name="Tomita S."/>
            <person name="Nakai R."/>
            <person name="Kuroda K."/>
            <person name="Kurashita H."/>
            <person name="Hatamoto M."/>
            <person name="Yamaguchi T."/>
            <person name="Narihiro T."/>
        </authorList>
    </citation>
    <scope>NUCLEOTIDE SEQUENCE [LARGE SCALE GENOMIC DNA]</scope>
    <source>
        <strain evidence="4 5">NO1</strain>
    </source>
</reference>
<keyword evidence="2" id="KW-1133">Transmembrane helix</keyword>
<keyword evidence="2" id="KW-0472">Membrane</keyword>